<accession>A0ABW3JNH2</accession>
<evidence type="ECO:0008006" key="4">
    <source>
        <dbReference type="Google" id="ProtNLM"/>
    </source>
</evidence>
<evidence type="ECO:0000313" key="2">
    <source>
        <dbReference type="EMBL" id="MFD0991499.1"/>
    </source>
</evidence>
<evidence type="ECO:0000256" key="1">
    <source>
        <dbReference type="SAM" id="Phobius"/>
    </source>
</evidence>
<keyword evidence="1" id="KW-0472">Membrane</keyword>
<name>A0ABW3JNH2_9FLAO</name>
<sequence length="136" mass="15263">MDNVENMATSVDKLYEKAKKYTETSTELLALKAVDKSADVLSSLTAIILIVIVVAMFTLFINIGLGLFIGKLLNQYYLGFFIVSAFYLVLALLLYVYRVELIKSPVTNLIIVKLLKSKHSEVNIFDKLKDNNHEAA</sequence>
<reference evidence="3" key="1">
    <citation type="journal article" date="2019" name="Int. J. Syst. Evol. Microbiol.">
        <title>The Global Catalogue of Microorganisms (GCM) 10K type strain sequencing project: providing services to taxonomists for standard genome sequencing and annotation.</title>
        <authorList>
            <consortium name="The Broad Institute Genomics Platform"/>
            <consortium name="The Broad Institute Genome Sequencing Center for Infectious Disease"/>
            <person name="Wu L."/>
            <person name="Ma J."/>
        </authorList>
    </citation>
    <scope>NUCLEOTIDE SEQUENCE [LARGE SCALE GENOMIC DNA]</scope>
    <source>
        <strain evidence="3">CCUG 62414</strain>
    </source>
</reference>
<dbReference type="RefSeq" id="WP_379927176.1">
    <property type="nucleotide sequence ID" value="NZ_JBHTJI010000042.1"/>
</dbReference>
<comment type="caution">
    <text evidence="2">The sequence shown here is derived from an EMBL/GenBank/DDBJ whole genome shotgun (WGS) entry which is preliminary data.</text>
</comment>
<keyword evidence="1" id="KW-1133">Transmembrane helix</keyword>
<evidence type="ECO:0000313" key="3">
    <source>
        <dbReference type="Proteomes" id="UP001597061"/>
    </source>
</evidence>
<keyword evidence="1" id="KW-0812">Transmembrane</keyword>
<protein>
    <recommendedName>
        <fullName evidence="4">Superfamily III holin-X</fullName>
    </recommendedName>
</protein>
<gene>
    <name evidence="2" type="ORF">ACFQ1R_15475</name>
</gene>
<proteinExistence type="predicted"/>
<keyword evidence="3" id="KW-1185">Reference proteome</keyword>
<dbReference type="Proteomes" id="UP001597061">
    <property type="component" value="Unassembled WGS sequence"/>
</dbReference>
<organism evidence="2 3">
    <name type="scientific">Mariniflexile jejuense</name>
    <dbReference type="NCBI Taxonomy" id="1173582"/>
    <lineage>
        <taxon>Bacteria</taxon>
        <taxon>Pseudomonadati</taxon>
        <taxon>Bacteroidota</taxon>
        <taxon>Flavobacteriia</taxon>
        <taxon>Flavobacteriales</taxon>
        <taxon>Flavobacteriaceae</taxon>
        <taxon>Mariniflexile</taxon>
    </lineage>
</organism>
<feature type="transmembrane region" description="Helical" evidence="1">
    <location>
        <begin position="76"/>
        <end position="97"/>
    </location>
</feature>
<feature type="transmembrane region" description="Helical" evidence="1">
    <location>
        <begin position="46"/>
        <end position="70"/>
    </location>
</feature>
<dbReference type="EMBL" id="JBHTJI010000042">
    <property type="protein sequence ID" value="MFD0991499.1"/>
    <property type="molecule type" value="Genomic_DNA"/>
</dbReference>